<feature type="compositionally biased region" description="Basic residues" evidence="2">
    <location>
        <begin position="1"/>
        <end position="14"/>
    </location>
</feature>
<dbReference type="SUPFAM" id="SSF49870">
    <property type="entry name" value="Osmotin, thaumatin-like protein"/>
    <property type="match status" value="1"/>
</dbReference>
<sequence length="297" mass="31871">MGGDRKTKKSKIKRSPSLTSSSEAAIRQDGWYHKNAKHPGGNGFYKAMSVRDCATLAKRLWAAKTESVHPIHIKAPVYGFAPVWRFASGSNGGRCNCQSSVELSVANNCPFTIWPTTRPSAGNPELSVPSFTLEQGQSTTLEVPDDWAGSIWGRTSCNQNPSGDYTCATGDFNSSSVRWFGKRPALPITRARLHLDPSEQDFYEVNLADGYNLPMVIRPKGGTGNVCVATGCVQDLNTQCPPELKVVGDDGVTTIACKSACLAFGTDGYCWSGGGVSSSYGQILQACMSSCSYPSSR</sequence>
<dbReference type="PANTHER" id="PTHR31048">
    <property type="entry name" value="OS03G0233200 PROTEIN"/>
    <property type="match status" value="1"/>
</dbReference>
<accession>A0A9Q0FH37</accession>
<dbReference type="PRINTS" id="PR00347">
    <property type="entry name" value="THAUMATIN"/>
</dbReference>
<dbReference type="InterPro" id="IPR001938">
    <property type="entry name" value="Thaumatin"/>
</dbReference>
<evidence type="ECO:0000313" key="4">
    <source>
        <dbReference type="Proteomes" id="UP001141552"/>
    </source>
</evidence>
<evidence type="ECO:0000313" key="3">
    <source>
        <dbReference type="EMBL" id="KAJ4830256.1"/>
    </source>
</evidence>
<protein>
    <submittedName>
        <fullName evidence="3">Uncharacterized protein</fullName>
    </submittedName>
</protein>
<dbReference type="InterPro" id="IPR037176">
    <property type="entry name" value="Osmotin/thaumatin-like_sf"/>
</dbReference>
<name>A0A9Q0FH37_9ROSI</name>
<dbReference type="Pfam" id="PF00314">
    <property type="entry name" value="Thaumatin"/>
    <property type="match status" value="1"/>
</dbReference>
<evidence type="ECO:0000256" key="1">
    <source>
        <dbReference type="ARBA" id="ARBA00010607"/>
    </source>
</evidence>
<dbReference type="EMBL" id="JAKUCV010005688">
    <property type="protein sequence ID" value="KAJ4830256.1"/>
    <property type="molecule type" value="Genomic_DNA"/>
</dbReference>
<gene>
    <name evidence="3" type="ORF">Tsubulata_029715</name>
</gene>
<dbReference type="PROSITE" id="PS51367">
    <property type="entry name" value="THAUMATIN_2"/>
    <property type="match status" value="1"/>
</dbReference>
<dbReference type="SMART" id="SM00205">
    <property type="entry name" value="THN"/>
    <property type="match status" value="1"/>
</dbReference>
<comment type="caution">
    <text evidence="3">The sequence shown here is derived from an EMBL/GenBank/DDBJ whole genome shotgun (WGS) entry which is preliminary data.</text>
</comment>
<reference evidence="3" key="2">
    <citation type="journal article" date="2023" name="Plants (Basel)">
        <title>Annotation of the Turnera subulata (Passifloraceae) Draft Genome Reveals the S-Locus Evolved after the Divergence of Turneroideae from Passifloroideae in a Stepwise Manner.</title>
        <authorList>
            <person name="Henning P.M."/>
            <person name="Roalson E.H."/>
            <person name="Mir W."/>
            <person name="McCubbin A.G."/>
            <person name="Shore J.S."/>
        </authorList>
    </citation>
    <scope>NUCLEOTIDE SEQUENCE</scope>
    <source>
        <strain evidence="3">F60SS</strain>
    </source>
</reference>
<dbReference type="AlphaFoldDB" id="A0A9Q0FH37"/>
<dbReference type="Gene3D" id="2.60.110.10">
    <property type="entry name" value="Thaumatin"/>
    <property type="match status" value="1"/>
</dbReference>
<dbReference type="OrthoDB" id="430315at2759"/>
<keyword evidence="4" id="KW-1185">Reference proteome</keyword>
<feature type="region of interest" description="Disordered" evidence="2">
    <location>
        <begin position="1"/>
        <end position="24"/>
    </location>
</feature>
<organism evidence="3 4">
    <name type="scientific">Turnera subulata</name>
    <dbReference type="NCBI Taxonomy" id="218843"/>
    <lineage>
        <taxon>Eukaryota</taxon>
        <taxon>Viridiplantae</taxon>
        <taxon>Streptophyta</taxon>
        <taxon>Embryophyta</taxon>
        <taxon>Tracheophyta</taxon>
        <taxon>Spermatophyta</taxon>
        <taxon>Magnoliopsida</taxon>
        <taxon>eudicotyledons</taxon>
        <taxon>Gunneridae</taxon>
        <taxon>Pentapetalae</taxon>
        <taxon>rosids</taxon>
        <taxon>fabids</taxon>
        <taxon>Malpighiales</taxon>
        <taxon>Passifloraceae</taxon>
        <taxon>Turnera</taxon>
    </lineage>
</organism>
<comment type="similarity">
    <text evidence="1">Belongs to the thaumatin family.</text>
</comment>
<evidence type="ECO:0000256" key="2">
    <source>
        <dbReference type="SAM" id="MobiDB-lite"/>
    </source>
</evidence>
<proteinExistence type="inferred from homology"/>
<reference evidence="3" key="1">
    <citation type="submission" date="2022-02" db="EMBL/GenBank/DDBJ databases">
        <authorList>
            <person name="Henning P.M."/>
            <person name="McCubbin A.G."/>
            <person name="Shore J.S."/>
        </authorList>
    </citation>
    <scope>NUCLEOTIDE SEQUENCE</scope>
    <source>
        <strain evidence="3">F60SS</strain>
        <tissue evidence="3">Leaves</tissue>
    </source>
</reference>
<dbReference type="Proteomes" id="UP001141552">
    <property type="component" value="Unassembled WGS sequence"/>
</dbReference>